<dbReference type="InterPro" id="IPR028259">
    <property type="entry name" value="AP2-like_int_N"/>
</dbReference>
<gene>
    <name evidence="6" type="ORF">B6U37_02730</name>
</gene>
<dbReference type="PANTHER" id="PTHR30349:SF64">
    <property type="entry name" value="PROPHAGE INTEGRASE INTD-RELATED"/>
    <property type="match status" value="1"/>
</dbReference>
<evidence type="ECO:0000259" key="5">
    <source>
        <dbReference type="PROSITE" id="PS51898"/>
    </source>
</evidence>
<keyword evidence="2" id="KW-0229">DNA integration</keyword>
<evidence type="ECO:0000313" key="6">
    <source>
        <dbReference type="EMBL" id="OQR25800.1"/>
    </source>
</evidence>
<protein>
    <submittedName>
        <fullName evidence="6">Site-specific integrase</fullName>
    </submittedName>
</protein>
<dbReference type="CDD" id="cd01189">
    <property type="entry name" value="INT_ICEBs1_C_like"/>
    <property type="match status" value="1"/>
</dbReference>
<dbReference type="InterPro" id="IPR050090">
    <property type="entry name" value="Tyrosine_recombinase_XerCD"/>
</dbReference>
<dbReference type="Pfam" id="PF14659">
    <property type="entry name" value="Phage_int_SAM_3"/>
    <property type="match status" value="1"/>
</dbReference>
<evidence type="ECO:0000256" key="4">
    <source>
        <dbReference type="ARBA" id="ARBA00023172"/>
    </source>
</evidence>
<dbReference type="InterPro" id="IPR004107">
    <property type="entry name" value="Integrase_SAM-like_N"/>
</dbReference>
<dbReference type="AlphaFoldDB" id="A0A1V9U2B7"/>
<sequence length="385" mass="44906">MAQIKKYTKKDGSKAYMFNLYLGTDPVTGKQRRTTRRGFRTIAEAKAALSRLELEVMENGLPTSKRKIMTFEEVYKMWFEQYKTAVKESTAYTQAGIISVQILPYFGSLRVDKIDTAYCQKRINKLHNHYKNYHNVISLLRRIFDYAKSMKQIKSNPMDDIVIPKRKREIVIDNEHSFDFYDKNQLKEFLDLLKQNETYQMYVVFRVLAFTGMRKGELAALKWSDVDFRNETISINKTVALDSTGKFNIQTPKTRKSVRTISVDTITLNALKTWKNKLRKELFKQGKNIDKGDDFIFHTENGKLILKHINYFLTTIIKKYDLPPIKPHGFRHTHASLLFESGASIKEVQDRLGHGNIKTTMDIYTHVTKSAREKTAEKFANYIGF</sequence>
<dbReference type="RefSeq" id="WP_081515685.1">
    <property type="nucleotide sequence ID" value="NZ_NBEW01000025.1"/>
</dbReference>
<comment type="caution">
    <text evidence="6">The sequence shown here is derived from an EMBL/GenBank/DDBJ whole genome shotgun (WGS) entry which is preliminary data.</text>
</comment>
<name>A0A1V9U2B7_9LACO</name>
<dbReference type="GO" id="GO:0015074">
    <property type="term" value="P:DNA integration"/>
    <property type="evidence" value="ECO:0007669"/>
    <property type="project" value="UniProtKB-KW"/>
</dbReference>
<dbReference type="GO" id="GO:0006310">
    <property type="term" value="P:DNA recombination"/>
    <property type="evidence" value="ECO:0007669"/>
    <property type="project" value="UniProtKB-KW"/>
</dbReference>
<dbReference type="PANTHER" id="PTHR30349">
    <property type="entry name" value="PHAGE INTEGRASE-RELATED"/>
    <property type="match status" value="1"/>
</dbReference>
<dbReference type="InterPro" id="IPR013762">
    <property type="entry name" value="Integrase-like_cat_sf"/>
</dbReference>
<keyword evidence="4" id="KW-0233">DNA recombination</keyword>
<comment type="similarity">
    <text evidence="1">Belongs to the 'phage' integrase family.</text>
</comment>
<dbReference type="Pfam" id="PF00589">
    <property type="entry name" value="Phage_integrase"/>
    <property type="match status" value="1"/>
</dbReference>
<feature type="domain" description="Tyr recombinase" evidence="5">
    <location>
        <begin position="176"/>
        <end position="377"/>
    </location>
</feature>
<dbReference type="InterPro" id="IPR010998">
    <property type="entry name" value="Integrase_recombinase_N"/>
</dbReference>
<dbReference type="InterPro" id="IPR002104">
    <property type="entry name" value="Integrase_catalytic"/>
</dbReference>
<dbReference type="Gene3D" id="1.10.150.130">
    <property type="match status" value="1"/>
</dbReference>
<dbReference type="Pfam" id="PF14657">
    <property type="entry name" value="Arm-DNA-bind_4"/>
    <property type="match status" value="1"/>
</dbReference>
<dbReference type="Gene3D" id="1.10.443.10">
    <property type="entry name" value="Intergrase catalytic core"/>
    <property type="match status" value="1"/>
</dbReference>
<proteinExistence type="inferred from homology"/>
<evidence type="ECO:0000313" key="7">
    <source>
        <dbReference type="Proteomes" id="UP000192353"/>
    </source>
</evidence>
<dbReference type="InterPro" id="IPR011010">
    <property type="entry name" value="DNA_brk_join_enz"/>
</dbReference>
<dbReference type="PROSITE" id="PS51898">
    <property type="entry name" value="TYR_RECOMBINASE"/>
    <property type="match status" value="1"/>
</dbReference>
<keyword evidence="3" id="KW-0238">DNA-binding</keyword>
<dbReference type="EMBL" id="NBEY01000026">
    <property type="protein sequence ID" value="OQR25800.1"/>
    <property type="molecule type" value="Genomic_DNA"/>
</dbReference>
<evidence type="ECO:0000256" key="1">
    <source>
        <dbReference type="ARBA" id="ARBA00008857"/>
    </source>
</evidence>
<dbReference type="SUPFAM" id="SSF56349">
    <property type="entry name" value="DNA breaking-rejoining enzymes"/>
    <property type="match status" value="1"/>
</dbReference>
<organism evidence="6 7">
    <name type="scientific">Ligilactobacillus salivarius</name>
    <dbReference type="NCBI Taxonomy" id="1624"/>
    <lineage>
        <taxon>Bacteria</taxon>
        <taxon>Bacillati</taxon>
        <taxon>Bacillota</taxon>
        <taxon>Bacilli</taxon>
        <taxon>Lactobacillales</taxon>
        <taxon>Lactobacillaceae</taxon>
        <taxon>Ligilactobacillus</taxon>
    </lineage>
</organism>
<evidence type="ECO:0000256" key="3">
    <source>
        <dbReference type="ARBA" id="ARBA00023125"/>
    </source>
</evidence>
<dbReference type="Proteomes" id="UP000192353">
    <property type="component" value="Unassembled WGS sequence"/>
</dbReference>
<accession>A0A1V9U2B7</accession>
<dbReference type="GO" id="GO:0003677">
    <property type="term" value="F:DNA binding"/>
    <property type="evidence" value="ECO:0007669"/>
    <property type="project" value="UniProtKB-KW"/>
</dbReference>
<evidence type="ECO:0000256" key="2">
    <source>
        <dbReference type="ARBA" id="ARBA00022908"/>
    </source>
</evidence>
<reference evidence="6 7" key="1">
    <citation type="submission" date="2017-03" db="EMBL/GenBank/DDBJ databases">
        <title>Phylogenomics and comparative genomics of Lactobacillus salivarius, a mammalian gut commensal.</title>
        <authorList>
            <person name="Harris H.M."/>
        </authorList>
    </citation>
    <scope>NUCLEOTIDE SEQUENCE [LARGE SCALE GENOMIC DNA]</scope>
    <source>
        <strain evidence="6 7">AH4231</strain>
    </source>
</reference>